<accession>A0A1I1ZRS8</accession>
<protein>
    <submittedName>
        <fullName evidence="2">Uncharacterized protein</fullName>
    </submittedName>
</protein>
<evidence type="ECO:0000313" key="3">
    <source>
        <dbReference type="Proteomes" id="UP000199400"/>
    </source>
</evidence>
<dbReference type="Proteomes" id="UP000199400">
    <property type="component" value="Unassembled WGS sequence"/>
</dbReference>
<evidence type="ECO:0000256" key="1">
    <source>
        <dbReference type="SAM" id="MobiDB-lite"/>
    </source>
</evidence>
<feature type="region of interest" description="Disordered" evidence="1">
    <location>
        <begin position="162"/>
        <end position="181"/>
    </location>
</feature>
<reference evidence="3" key="1">
    <citation type="submission" date="2016-10" db="EMBL/GenBank/DDBJ databases">
        <authorList>
            <person name="Varghese N."/>
            <person name="Submissions S."/>
        </authorList>
    </citation>
    <scope>NUCLEOTIDE SEQUENCE [LARGE SCALE GENOMIC DNA]</scope>
    <source>
        <strain evidence="3">ATCC 25963</strain>
    </source>
</reference>
<feature type="region of interest" description="Disordered" evidence="1">
    <location>
        <begin position="35"/>
        <end position="108"/>
    </location>
</feature>
<evidence type="ECO:0000313" key="2">
    <source>
        <dbReference type="EMBL" id="SFE34325.1"/>
    </source>
</evidence>
<sequence length="361" mass="37639">MSYALCLRNRSFTPAEPMASRRRLATLLASLAACGEPADPGENTGSSTAVPATTEPSTTSSTGDAITAPTTGESSTGSSTSGSSDASSSDATTGDPTTGEGSTTGPIGCAKNVVLMGYWPPTNEMLRPWSTDPTQNPDGWIGANWGGHGYDVYAFFPEFPPDGDPTDDDIGEPGAVGSPDYDLRVDYQATSADFWRLVDEYQPVILVTTSRGGDIGWEVEAREGGHGLDNPGGPAQDWLSDAHGAEHHPTKATTESRSWDAISEYRQGKTLPSQLPIEAIVAATEPLGLTSVVVDQQTSGNFLSGFLGLHGLYYNQLAPHNVAAGHIHVGYGLPVADASALLEATLHAVLQAHPADAVDCP</sequence>
<keyword evidence="3" id="KW-1185">Reference proteome</keyword>
<proteinExistence type="predicted"/>
<organism evidence="2 3">
    <name type="scientific">Nannocystis exedens</name>
    <dbReference type="NCBI Taxonomy" id="54"/>
    <lineage>
        <taxon>Bacteria</taxon>
        <taxon>Pseudomonadati</taxon>
        <taxon>Myxococcota</taxon>
        <taxon>Polyangia</taxon>
        <taxon>Nannocystales</taxon>
        <taxon>Nannocystaceae</taxon>
        <taxon>Nannocystis</taxon>
    </lineage>
</organism>
<dbReference type="SUPFAM" id="SSF53182">
    <property type="entry name" value="Pyrrolidone carboxyl peptidase (pyroglutamate aminopeptidase)"/>
    <property type="match status" value="1"/>
</dbReference>
<dbReference type="Gene3D" id="3.40.630.20">
    <property type="entry name" value="Peptidase C15, pyroglutamyl peptidase I-like"/>
    <property type="match status" value="1"/>
</dbReference>
<gene>
    <name evidence="2" type="ORF">SAMN02745121_03924</name>
</gene>
<dbReference type="InterPro" id="IPR036440">
    <property type="entry name" value="Peptidase_C15-like_sf"/>
</dbReference>
<name>A0A1I1ZRS8_9BACT</name>
<feature type="region of interest" description="Disordered" evidence="1">
    <location>
        <begin position="222"/>
        <end position="256"/>
    </location>
</feature>
<dbReference type="EMBL" id="FOMX01000012">
    <property type="protein sequence ID" value="SFE34325.1"/>
    <property type="molecule type" value="Genomic_DNA"/>
</dbReference>
<dbReference type="STRING" id="54.SAMN02745121_03924"/>
<feature type="compositionally biased region" description="Low complexity" evidence="1">
    <location>
        <begin position="46"/>
        <end position="99"/>
    </location>
</feature>
<dbReference type="AlphaFoldDB" id="A0A1I1ZRS8"/>